<comment type="caution">
    <text evidence="2">The sequence shown here is derived from an EMBL/GenBank/DDBJ whole genome shotgun (WGS) entry which is preliminary data.</text>
</comment>
<evidence type="ECO:0000313" key="3">
    <source>
        <dbReference type="Proteomes" id="UP000326396"/>
    </source>
</evidence>
<proteinExistence type="predicted"/>
<dbReference type="InterPro" id="IPR004330">
    <property type="entry name" value="FAR1_DNA_bnd_dom"/>
</dbReference>
<dbReference type="EMBL" id="SZYD01000001">
    <property type="protein sequence ID" value="KAD7477614.1"/>
    <property type="molecule type" value="Genomic_DNA"/>
</dbReference>
<organism evidence="2 3">
    <name type="scientific">Mikania micrantha</name>
    <name type="common">bitter vine</name>
    <dbReference type="NCBI Taxonomy" id="192012"/>
    <lineage>
        <taxon>Eukaryota</taxon>
        <taxon>Viridiplantae</taxon>
        <taxon>Streptophyta</taxon>
        <taxon>Embryophyta</taxon>
        <taxon>Tracheophyta</taxon>
        <taxon>Spermatophyta</taxon>
        <taxon>Magnoliopsida</taxon>
        <taxon>eudicotyledons</taxon>
        <taxon>Gunneridae</taxon>
        <taxon>Pentapetalae</taxon>
        <taxon>asterids</taxon>
        <taxon>campanulids</taxon>
        <taxon>Asterales</taxon>
        <taxon>Asteraceae</taxon>
        <taxon>Asteroideae</taxon>
        <taxon>Heliantheae alliance</taxon>
        <taxon>Eupatorieae</taxon>
        <taxon>Mikania</taxon>
    </lineage>
</organism>
<dbReference type="AlphaFoldDB" id="A0A5N6PZ10"/>
<evidence type="ECO:0000313" key="2">
    <source>
        <dbReference type="EMBL" id="KAD7477614.1"/>
    </source>
</evidence>
<dbReference type="PANTHER" id="PTHR47718:SF17">
    <property type="entry name" value="PROTEIN FAR1-RELATED SEQUENCE 5-LIKE"/>
    <property type="match status" value="1"/>
</dbReference>
<gene>
    <name evidence="2" type="ORF">E3N88_00750</name>
</gene>
<reference evidence="2 3" key="1">
    <citation type="submission" date="2019-05" db="EMBL/GenBank/DDBJ databases">
        <title>Mikania micrantha, genome provides insights into the molecular mechanism of rapid growth.</title>
        <authorList>
            <person name="Liu B."/>
        </authorList>
    </citation>
    <scope>NUCLEOTIDE SEQUENCE [LARGE SCALE GENOMIC DNA]</scope>
    <source>
        <strain evidence="2">NLD-2019</strain>
        <tissue evidence="2">Leaf</tissue>
    </source>
</reference>
<sequence length="252" mass="28734">MNENQCPGEKSTSTVSGIFYTPNVGSPSKPRVGMVFNTLDEAFIFYQKYAKLAGFTVRKTTQSSIHGIVTKKYFVCSKEGKKASQKTDTLNDDDGAANKCLYRRNRASKRTGCKALIKLMLTDAKQYRIYAFEERHNHDFVDKEDYHLLHASRKLSVVQEQLISDLSMMNIGPVKAFNIMRVRYGGFEDVGVTAVDCKNFRRDLNTFIGEYDCDMAVKHLLSKKKSFHLIFIVIISSEKMKLLLVYFGLMNI</sequence>
<protein>
    <recommendedName>
        <fullName evidence="1">FAR1 domain-containing protein</fullName>
    </recommendedName>
</protein>
<name>A0A5N6PZ10_9ASTR</name>
<dbReference type="OrthoDB" id="688325at2759"/>
<dbReference type="Proteomes" id="UP000326396">
    <property type="component" value="Linkage Group LG1"/>
</dbReference>
<evidence type="ECO:0000259" key="1">
    <source>
        <dbReference type="Pfam" id="PF03101"/>
    </source>
</evidence>
<dbReference type="PANTHER" id="PTHR47718">
    <property type="entry name" value="OS01G0519700 PROTEIN"/>
    <property type="match status" value="1"/>
</dbReference>
<feature type="domain" description="FAR1" evidence="1">
    <location>
        <begin position="45"/>
        <end position="141"/>
    </location>
</feature>
<accession>A0A5N6PZ10</accession>
<keyword evidence="3" id="KW-1185">Reference proteome</keyword>
<dbReference type="Pfam" id="PF03101">
    <property type="entry name" value="FAR1"/>
    <property type="match status" value="1"/>
</dbReference>